<proteinExistence type="predicted"/>
<feature type="compositionally biased region" description="Basic and acidic residues" evidence="1">
    <location>
        <begin position="72"/>
        <end position="84"/>
    </location>
</feature>
<dbReference type="STRING" id="29540.C481_20781"/>
<gene>
    <name evidence="3" type="ORF">C481_20781</name>
</gene>
<evidence type="ECO:0000256" key="1">
    <source>
        <dbReference type="SAM" id="MobiDB-lite"/>
    </source>
</evidence>
<reference evidence="3 4" key="1">
    <citation type="journal article" date="2014" name="PLoS Genet.">
        <title>Phylogenetically driven sequencing of extremely halophilic archaea reveals strategies for static and dynamic osmo-response.</title>
        <authorList>
            <person name="Becker E.A."/>
            <person name="Seitzer P.M."/>
            <person name="Tritt A."/>
            <person name="Larsen D."/>
            <person name="Krusor M."/>
            <person name="Yao A.I."/>
            <person name="Wu D."/>
            <person name="Madern D."/>
            <person name="Eisen J.A."/>
            <person name="Darling A.E."/>
            <person name="Facciotti M.T."/>
        </authorList>
    </citation>
    <scope>NUCLEOTIDE SEQUENCE [LARGE SCALE GENOMIC DNA]</scope>
    <source>
        <strain evidence="3 4">DSM 12278</strain>
    </source>
</reference>
<evidence type="ECO:0000313" key="3">
    <source>
        <dbReference type="EMBL" id="ELY97069.1"/>
    </source>
</evidence>
<comment type="caution">
    <text evidence="3">The sequence shown here is derived from an EMBL/GenBank/DDBJ whole genome shotgun (WGS) entry which is preliminary data.</text>
</comment>
<protein>
    <submittedName>
        <fullName evidence="3">Uncharacterized protein</fullName>
    </submittedName>
</protein>
<dbReference type="RefSeq" id="WP_006111276.1">
    <property type="nucleotide sequence ID" value="NZ_AOIO01000049.1"/>
</dbReference>
<keyword evidence="2" id="KW-1133">Transmembrane helix</keyword>
<dbReference type="Proteomes" id="UP000011554">
    <property type="component" value="Unassembled WGS sequence"/>
</dbReference>
<dbReference type="eggNOG" id="arCOG13689">
    <property type="taxonomic scope" value="Archaea"/>
</dbReference>
<name>M0AEX5_NATA1</name>
<feature type="region of interest" description="Disordered" evidence="1">
    <location>
        <begin position="61"/>
        <end position="97"/>
    </location>
</feature>
<dbReference type="OrthoDB" id="326396at2157"/>
<keyword evidence="2" id="KW-0472">Membrane</keyword>
<feature type="compositionally biased region" description="Acidic residues" evidence="1">
    <location>
        <begin position="61"/>
        <end position="71"/>
    </location>
</feature>
<sequence>MFVEAAEFRDPSGMFPRFIASITFLGALVLLLEPFLPAPLRAVVSESGDVFDSYEEEIEEVEAQTEEMDDMTTDREPTVDSKEECDNETSAEAVTGATDERQFESHSILPSPRAAMENKRFVLSVMTAGYVVLCYLISFLFASPVFVFAYSYWVDHDWYITVGLTAGAFGIVYGFMGLLNVQLNSGVLVG</sequence>
<evidence type="ECO:0000313" key="4">
    <source>
        <dbReference type="Proteomes" id="UP000011554"/>
    </source>
</evidence>
<organism evidence="3 4">
    <name type="scientific">Natrialba asiatica (strain ATCC 700177 / DSM 12278 / JCM 9576 / FERM P-10747 / NBRC 102637 / 172P1)</name>
    <dbReference type="NCBI Taxonomy" id="29540"/>
    <lineage>
        <taxon>Archaea</taxon>
        <taxon>Methanobacteriati</taxon>
        <taxon>Methanobacteriota</taxon>
        <taxon>Stenosarchaea group</taxon>
        <taxon>Halobacteria</taxon>
        <taxon>Halobacteriales</taxon>
        <taxon>Natrialbaceae</taxon>
        <taxon>Natrialba</taxon>
    </lineage>
</organism>
<dbReference type="PATRIC" id="fig|29540.5.peg.4205"/>
<keyword evidence="4" id="KW-1185">Reference proteome</keyword>
<keyword evidence="2" id="KW-0812">Transmembrane</keyword>
<evidence type="ECO:0000256" key="2">
    <source>
        <dbReference type="SAM" id="Phobius"/>
    </source>
</evidence>
<feature type="transmembrane region" description="Helical" evidence="2">
    <location>
        <begin position="14"/>
        <end position="32"/>
    </location>
</feature>
<accession>M0AEX5</accession>
<dbReference type="AlphaFoldDB" id="M0AEX5"/>
<feature type="transmembrane region" description="Helical" evidence="2">
    <location>
        <begin position="121"/>
        <end position="152"/>
    </location>
</feature>
<dbReference type="EMBL" id="AOIO01000049">
    <property type="protein sequence ID" value="ELY97069.1"/>
    <property type="molecule type" value="Genomic_DNA"/>
</dbReference>
<feature type="transmembrane region" description="Helical" evidence="2">
    <location>
        <begin position="158"/>
        <end position="179"/>
    </location>
</feature>